<evidence type="ECO:0000259" key="2">
    <source>
        <dbReference type="Pfam" id="PF05368"/>
    </source>
</evidence>
<dbReference type="SUPFAM" id="SSF51735">
    <property type="entry name" value="NAD(P)-binding Rossmann-fold domains"/>
    <property type="match status" value="1"/>
</dbReference>
<dbReference type="InterPro" id="IPR008030">
    <property type="entry name" value="NmrA-like"/>
</dbReference>
<dbReference type="PANTHER" id="PTHR12126:SF11">
    <property type="entry name" value="NADH DEHYDROGENASE [UBIQUINONE] 1 ALPHA SUBCOMPLEX SUBUNIT 9, MITOCHONDRIAL"/>
    <property type="match status" value="1"/>
</dbReference>
<dbReference type="InterPro" id="IPR021295">
    <property type="entry name" value="DUF2867"/>
</dbReference>
<dbReference type="InterPro" id="IPR051207">
    <property type="entry name" value="ComplexI_NDUFA9_subunit"/>
</dbReference>
<feature type="transmembrane region" description="Helical" evidence="1">
    <location>
        <begin position="471"/>
        <end position="488"/>
    </location>
</feature>
<sequence>MSDISDLFCYDLPTSPQPEIGKILVTGATGYIGGRLVPELVARGYKVRVMVRSQSPVHVERWPEAEIVVADALNQESLKSAFKDIHTTYYLIHSLLLGPKRFESADVTASINFRKAAEERGVRRIIYLGGLGDVRTPLSPHLRSRMEVARELKKGGVPVTILRAAVILGSGSTSYELFKNLVKKMPFVLIPYWAKTECQPIGIRDVIKYLVGSLETPETVGRSFDIGGKDVLTYEKMMKILADLLGQKKPFIYSSLSVFTPYAYLAIALTPVPAPIVWSLLEGIKSRVVCQSDHIRKIIPFEPLSCREAILRAMIQEEQDNVRTRWSDAYPRDYSLAVKLQDLKRLPKFEVSYTLLSQKDAGSLFKAVCMIGGNEGWFINNWAWRIRGIADRLLGGVGIARGRRSSSTLRINDVIDFWRVEDLKHNRRLLLRSEMILPGKAWLEFNIDPKNENNRLTLRAYYKPHGSLGRIYWYMFLPFHNIIFNGLLKQIERRG</sequence>
<keyword evidence="1" id="KW-1133">Transmembrane helix</keyword>
<keyword evidence="1" id="KW-0812">Transmembrane</keyword>
<dbReference type="Pfam" id="PF11066">
    <property type="entry name" value="DUF2867"/>
    <property type="match status" value="1"/>
</dbReference>
<name>A0A445N010_9BACT</name>
<accession>A0A445N010</accession>
<evidence type="ECO:0000256" key="1">
    <source>
        <dbReference type="SAM" id="Phobius"/>
    </source>
</evidence>
<protein>
    <submittedName>
        <fullName evidence="3">Putative nucleoside-diphosphate sugar epimerase</fullName>
    </submittedName>
</protein>
<proteinExistence type="predicted"/>
<dbReference type="EMBL" id="OJIN01000184">
    <property type="protein sequence ID" value="SPD75066.1"/>
    <property type="molecule type" value="Genomic_DNA"/>
</dbReference>
<keyword evidence="1" id="KW-0472">Membrane</keyword>
<dbReference type="Gene3D" id="3.40.50.720">
    <property type="entry name" value="NAD(P)-binding Rossmann-like Domain"/>
    <property type="match status" value="1"/>
</dbReference>
<dbReference type="Pfam" id="PF05368">
    <property type="entry name" value="NmrA"/>
    <property type="match status" value="1"/>
</dbReference>
<dbReference type="GO" id="GO:0044877">
    <property type="term" value="F:protein-containing complex binding"/>
    <property type="evidence" value="ECO:0007669"/>
    <property type="project" value="TreeGrafter"/>
</dbReference>
<organism evidence="3">
    <name type="scientific">uncultured Desulfobacterium sp</name>
    <dbReference type="NCBI Taxonomy" id="201089"/>
    <lineage>
        <taxon>Bacteria</taxon>
        <taxon>Pseudomonadati</taxon>
        <taxon>Thermodesulfobacteriota</taxon>
        <taxon>Desulfobacteria</taxon>
        <taxon>Desulfobacterales</taxon>
        <taxon>Desulfobacteriaceae</taxon>
        <taxon>Desulfobacterium</taxon>
        <taxon>environmental samples</taxon>
    </lineage>
</organism>
<reference evidence="3" key="1">
    <citation type="submission" date="2018-01" db="EMBL/GenBank/DDBJ databases">
        <authorList>
            <person name="Regsiter A."/>
            <person name="William W."/>
        </authorList>
    </citation>
    <scope>NUCLEOTIDE SEQUENCE</scope>
    <source>
        <strain evidence="3">TRIP AH-1</strain>
    </source>
</reference>
<dbReference type="AlphaFoldDB" id="A0A445N010"/>
<feature type="domain" description="NmrA-like" evidence="2">
    <location>
        <begin position="22"/>
        <end position="259"/>
    </location>
</feature>
<evidence type="ECO:0000313" key="3">
    <source>
        <dbReference type="EMBL" id="SPD75066.1"/>
    </source>
</evidence>
<dbReference type="PANTHER" id="PTHR12126">
    <property type="entry name" value="NADH-UBIQUINONE OXIDOREDUCTASE 39 KDA SUBUNIT-RELATED"/>
    <property type="match status" value="1"/>
</dbReference>
<gene>
    <name evidence="3" type="ORF">PITCH_A420027</name>
</gene>
<dbReference type="InterPro" id="IPR036291">
    <property type="entry name" value="NAD(P)-bd_dom_sf"/>
</dbReference>